<evidence type="ECO:0000256" key="5">
    <source>
        <dbReference type="ARBA" id="ARBA00023163"/>
    </source>
</evidence>
<dbReference type="InterPro" id="IPR050613">
    <property type="entry name" value="Sec_Metabolite_Reg"/>
</dbReference>
<dbReference type="AlphaFoldDB" id="A0A178ZQT9"/>
<gene>
    <name evidence="9" type="ORF">AYL99_03746</name>
</gene>
<feature type="compositionally biased region" description="Low complexity" evidence="7">
    <location>
        <begin position="132"/>
        <end position="146"/>
    </location>
</feature>
<feature type="compositionally biased region" description="Low complexity" evidence="7">
    <location>
        <begin position="21"/>
        <end position="32"/>
    </location>
</feature>
<keyword evidence="5" id="KW-0804">Transcription</keyword>
<dbReference type="EMBL" id="LVYI01000003">
    <property type="protein sequence ID" value="OAP61543.1"/>
    <property type="molecule type" value="Genomic_DNA"/>
</dbReference>
<feature type="compositionally biased region" description="Basic and acidic residues" evidence="7">
    <location>
        <begin position="153"/>
        <end position="165"/>
    </location>
</feature>
<dbReference type="CDD" id="cd00067">
    <property type="entry name" value="GAL4"/>
    <property type="match status" value="1"/>
</dbReference>
<feature type="region of interest" description="Disordered" evidence="7">
    <location>
        <begin position="131"/>
        <end position="171"/>
    </location>
</feature>
<dbReference type="SMART" id="SM00066">
    <property type="entry name" value="GAL4"/>
    <property type="match status" value="1"/>
</dbReference>
<dbReference type="RefSeq" id="XP_018694910.1">
    <property type="nucleotide sequence ID" value="XM_018835260.1"/>
</dbReference>
<feature type="region of interest" description="Disordered" evidence="7">
    <location>
        <begin position="21"/>
        <end position="40"/>
    </location>
</feature>
<dbReference type="STRING" id="1367422.A0A178ZQT9"/>
<dbReference type="OrthoDB" id="3989227at2759"/>
<dbReference type="PROSITE" id="PS00463">
    <property type="entry name" value="ZN2_CY6_FUNGAL_1"/>
    <property type="match status" value="1"/>
</dbReference>
<dbReference type="PANTHER" id="PTHR31001">
    <property type="entry name" value="UNCHARACTERIZED TRANSCRIPTIONAL REGULATORY PROTEIN"/>
    <property type="match status" value="1"/>
</dbReference>
<keyword evidence="10" id="KW-1185">Reference proteome</keyword>
<evidence type="ECO:0000256" key="3">
    <source>
        <dbReference type="ARBA" id="ARBA00023015"/>
    </source>
</evidence>
<evidence type="ECO:0000259" key="8">
    <source>
        <dbReference type="PROSITE" id="PS50048"/>
    </source>
</evidence>
<dbReference type="InterPro" id="IPR036864">
    <property type="entry name" value="Zn2-C6_fun-type_DNA-bd_sf"/>
</dbReference>
<reference evidence="9 10" key="1">
    <citation type="submission" date="2016-04" db="EMBL/GenBank/DDBJ databases">
        <title>Draft genome of Fonsecaea erecta CBS 125763.</title>
        <authorList>
            <person name="Weiss V.A."/>
            <person name="Vicente V.A."/>
            <person name="Raittz R.T."/>
            <person name="Moreno L.F."/>
            <person name="De Souza E.M."/>
            <person name="Pedrosa F.O."/>
            <person name="Steffens M.B."/>
            <person name="Faoro H."/>
            <person name="Tadra-Sfeir M.Z."/>
            <person name="Najafzadeh M.J."/>
            <person name="Felipe M.S."/>
            <person name="Teixeira M."/>
            <person name="Sun J."/>
            <person name="Xi L."/>
            <person name="Gomes R."/>
            <person name="De Azevedo C.M."/>
            <person name="Salgado C.G."/>
            <person name="Da Silva M.B."/>
            <person name="Nascimento M.F."/>
            <person name="Queiroz-Telles F."/>
            <person name="Attili D.S."/>
            <person name="Gorbushina A."/>
        </authorList>
    </citation>
    <scope>NUCLEOTIDE SEQUENCE [LARGE SCALE GENOMIC DNA]</scope>
    <source>
        <strain evidence="9 10">CBS 125763</strain>
    </source>
</reference>
<dbReference type="InterPro" id="IPR001138">
    <property type="entry name" value="Zn2Cys6_DnaBD"/>
</dbReference>
<dbReference type="GO" id="GO:0000981">
    <property type="term" value="F:DNA-binding transcription factor activity, RNA polymerase II-specific"/>
    <property type="evidence" value="ECO:0007669"/>
    <property type="project" value="InterPro"/>
</dbReference>
<dbReference type="CDD" id="cd12148">
    <property type="entry name" value="fungal_TF_MHR"/>
    <property type="match status" value="1"/>
</dbReference>
<sequence length="897" mass="100982">MSQSSSAAIPTLSSVSIAEKTANAPAAASRDAPTPPRPASKLRSCLVCRARKVRCDKKSPCSNCRRANIACVIPSDDRPPRWARRLHHLTNNPPASDAPQPLDANADLDKVMERLRNLELLVKDLSGQLEQTRAATTSSAGGNSSRVNSPDDSSIKNRDREHERTLSPATDISKLRQHFGRLVLQNAGRSHYVSSAFWTRVDEELDGLEADSGGQVTDDSDSSWDDAALEETVPTQDTERTPWQRHAFLFRHNLAPAAPNLDELHPLPSHLPILLDSFSRNVNVFMQIVHIPTFTKMVFGPDGVRMAHLTPSHEALIFSVSYAAVTSMEEDDAMNHFGSPKSELSLKYRLGLEHCLAKADFLTLPNLELVQAFALFLCLARRHDSPRFVWMMTGLVIRMAQYLGLQRDGLHFKHQRPFETEMRRRVWWTLCRLDLRASEDQGTDLSIAHGSFDTKIPLNVNDGDIDPESKQTPTERQGITDMTFTRISAGIVDIMRQMMISSAGEHQSRLLNEIYGNFEREYLQHTSESGNIAYWVAATVARMVMAKMTLIVYLPTLFSTPSEPTSDEIRTKLLVSAMEVAEYNHALNAEEACRHWRWLYQSHTHWHAIVFLLIEISRRPWSSTVERAWVVLHSKWLIPAQALADNNLRIWIPLRKLITKAQKHRDAELQRLRADPQAAALLEMEDYKTPVPASSAPFPARSSVDSFRERWRRLVATPVLPLDQRHIPRTSNARLADPTVHEVHREPLFAGLIPPSNSGDSEFDIPSEVTSLSMNGLQNDEIPKNINNNDPHSSMNTNIPREPASEQPVEPPYNTIRTGPGDLVDGRTMGPGFHPWLWADADPSVDVFSNWEIDSVDANMDLGGEMNWYNWLESARGMERDAGPTYGTRWTESTRNP</sequence>
<evidence type="ECO:0000256" key="6">
    <source>
        <dbReference type="ARBA" id="ARBA00023242"/>
    </source>
</evidence>
<dbReference type="GO" id="GO:0003677">
    <property type="term" value="F:DNA binding"/>
    <property type="evidence" value="ECO:0007669"/>
    <property type="project" value="UniProtKB-KW"/>
</dbReference>
<comment type="caution">
    <text evidence="9">The sequence shown here is derived from an EMBL/GenBank/DDBJ whole genome shotgun (WGS) entry which is preliminary data.</text>
</comment>
<dbReference type="SMART" id="SM00906">
    <property type="entry name" value="Fungal_trans"/>
    <property type="match status" value="1"/>
</dbReference>
<evidence type="ECO:0000313" key="10">
    <source>
        <dbReference type="Proteomes" id="UP000078343"/>
    </source>
</evidence>
<dbReference type="GO" id="GO:0006351">
    <property type="term" value="P:DNA-templated transcription"/>
    <property type="evidence" value="ECO:0007669"/>
    <property type="project" value="InterPro"/>
</dbReference>
<proteinExistence type="predicted"/>
<dbReference type="GO" id="GO:0008270">
    <property type="term" value="F:zinc ion binding"/>
    <property type="evidence" value="ECO:0007669"/>
    <property type="project" value="InterPro"/>
</dbReference>
<organism evidence="9 10">
    <name type="scientific">Fonsecaea erecta</name>
    <dbReference type="NCBI Taxonomy" id="1367422"/>
    <lineage>
        <taxon>Eukaryota</taxon>
        <taxon>Fungi</taxon>
        <taxon>Dikarya</taxon>
        <taxon>Ascomycota</taxon>
        <taxon>Pezizomycotina</taxon>
        <taxon>Eurotiomycetes</taxon>
        <taxon>Chaetothyriomycetidae</taxon>
        <taxon>Chaetothyriales</taxon>
        <taxon>Herpotrichiellaceae</taxon>
        <taxon>Fonsecaea</taxon>
    </lineage>
</organism>
<dbReference type="PANTHER" id="PTHR31001:SF50">
    <property type="entry name" value="ZN(II)2CYS6 TRANSCRIPTION FACTOR (EUROFUNG)"/>
    <property type="match status" value="1"/>
</dbReference>
<dbReference type="Gene3D" id="4.10.240.10">
    <property type="entry name" value="Zn(2)-C6 fungal-type DNA-binding domain"/>
    <property type="match status" value="1"/>
</dbReference>
<evidence type="ECO:0000256" key="2">
    <source>
        <dbReference type="ARBA" id="ARBA00022723"/>
    </source>
</evidence>
<evidence type="ECO:0000256" key="1">
    <source>
        <dbReference type="ARBA" id="ARBA00004123"/>
    </source>
</evidence>
<keyword evidence="4" id="KW-0238">DNA-binding</keyword>
<dbReference type="PROSITE" id="PS50048">
    <property type="entry name" value="ZN2_CY6_FUNGAL_2"/>
    <property type="match status" value="1"/>
</dbReference>
<evidence type="ECO:0000313" key="9">
    <source>
        <dbReference type="EMBL" id="OAP61543.1"/>
    </source>
</evidence>
<feature type="domain" description="Zn(2)-C6 fungal-type" evidence="8">
    <location>
        <begin position="44"/>
        <end position="73"/>
    </location>
</feature>
<protein>
    <recommendedName>
        <fullName evidence="8">Zn(2)-C6 fungal-type domain-containing protein</fullName>
    </recommendedName>
</protein>
<dbReference type="SUPFAM" id="SSF57701">
    <property type="entry name" value="Zn2/Cys6 DNA-binding domain"/>
    <property type="match status" value="1"/>
</dbReference>
<dbReference type="InterPro" id="IPR007219">
    <property type="entry name" value="XnlR_reg_dom"/>
</dbReference>
<dbReference type="GO" id="GO:0005634">
    <property type="term" value="C:nucleus"/>
    <property type="evidence" value="ECO:0007669"/>
    <property type="project" value="UniProtKB-SubCell"/>
</dbReference>
<comment type="subcellular location">
    <subcellularLocation>
        <location evidence="1">Nucleus</location>
    </subcellularLocation>
</comment>
<accession>A0A178ZQT9</accession>
<evidence type="ECO:0000256" key="4">
    <source>
        <dbReference type="ARBA" id="ARBA00023125"/>
    </source>
</evidence>
<keyword evidence="6" id="KW-0539">Nucleus</keyword>
<dbReference type="Proteomes" id="UP000078343">
    <property type="component" value="Unassembled WGS sequence"/>
</dbReference>
<feature type="region of interest" description="Disordered" evidence="7">
    <location>
        <begin position="793"/>
        <end position="813"/>
    </location>
</feature>
<dbReference type="Pfam" id="PF00172">
    <property type="entry name" value="Zn_clus"/>
    <property type="match status" value="1"/>
</dbReference>
<keyword evidence="2" id="KW-0479">Metal-binding</keyword>
<name>A0A178ZQT9_9EURO</name>
<dbReference type="GeneID" id="30007915"/>
<keyword evidence="3" id="KW-0805">Transcription regulation</keyword>
<dbReference type="Pfam" id="PF04082">
    <property type="entry name" value="Fungal_trans"/>
    <property type="match status" value="1"/>
</dbReference>
<evidence type="ECO:0000256" key="7">
    <source>
        <dbReference type="SAM" id="MobiDB-lite"/>
    </source>
</evidence>